<dbReference type="Proteomes" id="UP001458880">
    <property type="component" value="Unassembled WGS sequence"/>
</dbReference>
<dbReference type="EMBL" id="JASPKY010000220">
    <property type="protein sequence ID" value="KAK9719398.1"/>
    <property type="molecule type" value="Genomic_DNA"/>
</dbReference>
<gene>
    <name evidence="2" type="ORF">QE152_g22696</name>
</gene>
<evidence type="ECO:0000256" key="1">
    <source>
        <dbReference type="SAM" id="MobiDB-lite"/>
    </source>
</evidence>
<keyword evidence="3" id="KW-1185">Reference proteome</keyword>
<feature type="compositionally biased region" description="Basic and acidic residues" evidence="1">
    <location>
        <begin position="72"/>
        <end position="86"/>
    </location>
</feature>
<proteinExistence type="predicted"/>
<feature type="region of interest" description="Disordered" evidence="1">
    <location>
        <begin position="1"/>
        <end position="99"/>
    </location>
</feature>
<sequence length="99" mass="11167">MDKKDERKRSRQIANELGRSSGIDIKGEDADRRDRKGGRLRTALIKTFASDKARPEQKSTAYRVGGGCPLGNKRENARRETSECNQDRSIACPSRFNAR</sequence>
<protein>
    <submittedName>
        <fullName evidence="2">Uncharacterized protein</fullName>
    </submittedName>
</protein>
<organism evidence="2 3">
    <name type="scientific">Popillia japonica</name>
    <name type="common">Japanese beetle</name>
    <dbReference type="NCBI Taxonomy" id="7064"/>
    <lineage>
        <taxon>Eukaryota</taxon>
        <taxon>Metazoa</taxon>
        <taxon>Ecdysozoa</taxon>
        <taxon>Arthropoda</taxon>
        <taxon>Hexapoda</taxon>
        <taxon>Insecta</taxon>
        <taxon>Pterygota</taxon>
        <taxon>Neoptera</taxon>
        <taxon>Endopterygota</taxon>
        <taxon>Coleoptera</taxon>
        <taxon>Polyphaga</taxon>
        <taxon>Scarabaeiformia</taxon>
        <taxon>Scarabaeidae</taxon>
        <taxon>Rutelinae</taxon>
        <taxon>Popillia</taxon>
    </lineage>
</organism>
<reference evidence="2 3" key="1">
    <citation type="journal article" date="2024" name="BMC Genomics">
        <title>De novo assembly and annotation of Popillia japonica's genome with initial clues to its potential as an invasive pest.</title>
        <authorList>
            <person name="Cucini C."/>
            <person name="Boschi S."/>
            <person name="Funari R."/>
            <person name="Cardaioli E."/>
            <person name="Iannotti N."/>
            <person name="Marturano G."/>
            <person name="Paoli F."/>
            <person name="Bruttini M."/>
            <person name="Carapelli A."/>
            <person name="Frati F."/>
            <person name="Nardi F."/>
        </authorList>
    </citation>
    <scope>NUCLEOTIDE SEQUENCE [LARGE SCALE GENOMIC DNA]</scope>
    <source>
        <strain evidence="2">DMR45628</strain>
    </source>
</reference>
<feature type="compositionally biased region" description="Basic and acidic residues" evidence="1">
    <location>
        <begin position="25"/>
        <end position="34"/>
    </location>
</feature>
<dbReference type="AlphaFoldDB" id="A0AAW1KI21"/>
<name>A0AAW1KI21_POPJA</name>
<accession>A0AAW1KI21</accession>
<comment type="caution">
    <text evidence="2">The sequence shown here is derived from an EMBL/GenBank/DDBJ whole genome shotgun (WGS) entry which is preliminary data.</text>
</comment>
<evidence type="ECO:0000313" key="3">
    <source>
        <dbReference type="Proteomes" id="UP001458880"/>
    </source>
</evidence>
<evidence type="ECO:0000313" key="2">
    <source>
        <dbReference type="EMBL" id="KAK9719398.1"/>
    </source>
</evidence>